<keyword evidence="4" id="KW-1185">Reference proteome</keyword>
<dbReference type="PANTHER" id="PTHR35560">
    <property type="entry name" value="BLL0132 PROTEIN"/>
    <property type="match status" value="1"/>
</dbReference>
<feature type="domain" description="AB hydrolase-1" evidence="2">
    <location>
        <begin position="50"/>
        <end position="302"/>
    </location>
</feature>
<dbReference type="Proteomes" id="UP001046350">
    <property type="component" value="Chromosome"/>
</dbReference>
<evidence type="ECO:0000313" key="4">
    <source>
        <dbReference type="Proteomes" id="UP001046350"/>
    </source>
</evidence>
<accession>A0ABX8N879</accession>
<dbReference type="InterPro" id="IPR000073">
    <property type="entry name" value="AB_hydrolase_1"/>
</dbReference>
<name>A0ABX8N879_9PSED</name>
<keyword evidence="1" id="KW-0732">Signal</keyword>
<dbReference type="Pfam" id="PF12697">
    <property type="entry name" value="Abhydrolase_6"/>
    <property type="match status" value="1"/>
</dbReference>
<feature type="chain" id="PRO_5047113520" evidence="1">
    <location>
        <begin position="21"/>
        <end position="325"/>
    </location>
</feature>
<dbReference type="RefSeq" id="WP_217841672.1">
    <property type="nucleotide sequence ID" value="NZ_CP077076.1"/>
</dbReference>
<gene>
    <name evidence="3" type="ORF">KSS94_03480</name>
</gene>
<dbReference type="EMBL" id="CP077076">
    <property type="protein sequence ID" value="QXH52214.1"/>
    <property type="molecule type" value="Genomic_DNA"/>
</dbReference>
<protein>
    <submittedName>
        <fullName evidence="3">Lysophospholipase</fullName>
    </submittedName>
</protein>
<evidence type="ECO:0000256" key="1">
    <source>
        <dbReference type="SAM" id="SignalP"/>
    </source>
</evidence>
<reference evidence="3" key="1">
    <citation type="journal article" date="2021" name="Microorganisms">
        <title>The Ever-Expanding Pseudomonas Genus: Description of 43 New Species and Partition of the Pseudomonas putida Group.</title>
        <authorList>
            <person name="Girard L."/>
            <person name="Lood C."/>
            <person name="Hofte M."/>
            <person name="Vandamme P."/>
            <person name="Rokni-Zadeh H."/>
            <person name="van Noort V."/>
            <person name="Lavigne R."/>
            <person name="De Mot R."/>
        </authorList>
    </citation>
    <scope>NUCLEOTIDE SEQUENCE</scope>
    <source>
        <strain evidence="3">COW40</strain>
    </source>
</reference>
<evidence type="ECO:0000313" key="3">
    <source>
        <dbReference type="EMBL" id="QXH52214.1"/>
    </source>
</evidence>
<sequence length="325" mass="35682">MPRLWITALLALLLCSHANAAAQMLHLGQGPGYDLLVYGNADQPQARRAVIIVHGVRRNAEDYYRSGKALLHNAGLDGAGTLLLAPNFLTASDPLARASMPLWPKGLWMHGGESTDGQRGIAAFSVLDDLLAYLADRQRYPQLKEIVLIGHSAGAQLMQRYAVLGEARAQGIRVRYVVSSPSSYLYLDRNRPQGDGFTDQGLCPGYDRYRYGLEQPPAYLTRQGLGARQLFQRYAGRDVTYMVGAQDTHADSKVMDHSCGAEAQGRNRVERQLGYLRYEGFLSRAWGVAITHRQFQVPGVGHSAEKLFAAPVVARGLFAKPASKS</sequence>
<proteinExistence type="predicted"/>
<evidence type="ECO:0000259" key="2">
    <source>
        <dbReference type="Pfam" id="PF12697"/>
    </source>
</evidence>
<feature type="signal peptide" evidence="1">
    <location>
        <begin position="1"/>
        <end position="20"/>
    </location>
</feature>
<dbReference type="PANTHER" id="PTHR35560:SF3">
    <property type="entry name" value="PEPTIDASE S9 PROLYL OLIGOPEPTIDASE CATALYTIC DOMAIN-CONTAINING PROTEIN"/>
    <property type="match status" value="1"/>
</dbReference>
<organism evidence="3 4">
    <name type="scientific">Pseudomonas fakonensis</name>
    <dbReference type="NCBI Taxonomy" id="2842355"/>
    <lineage>
        <taxon>Bacteria</taxon>
        <taxon>Pseudomonadati</taxon>
        <taxon>Pseudomonadota</taxon>
        <taxon>Gammaproteobacteria</taxon>
        <taxon>Pseudomonadales</taxon>
        <taxon>Pseudomonadaceae</taxon>
        <taxon>Pseudomonas</taxon>
    </lineage>
</organism>